<comment type="similarity">
    <text evidence="2">Belongs to the TrbI/VirB10 family.</text>
</comment>
<reference evidence="7" key="1">
    <citation type="journal article" date="2013" name="Diversity">
        <title>Genome Sequence of Dickeya solani, a New soft Rot Pathogen of Potato, Suggests its Emergence May Be Related to a Novel Combination of Non-Ribosomal Peptide/Polyketide Synthetase Clusters.</title>
        <authorList>
            <person name="Garlant L."/>
            <person name="Koskinen P."/>
            <person name="Rouhiainen L."/>
            <person name="Laine P."/>
            <person name="Paulin L."/>
            <person name="Auvinen P."/>
            <person name="Holm L."/>
            <person name="Pirhonen M."/>
        </authorList>
    </citation>
    <scope>NUCLEOTIDE SEQUENCE [LARGE SCALE GENOMIC DNA]</scope>
    <source>
        <strain evidence="7">D s0432-1</strain>
    </source>
</reference>
<keyword evidence="3" id="KW-0812">Transmembrane</keyword>
<evidence type="ECO:0000256" key="1">
    <source>
        <dbReference type="ARBA" id="ARBA00004167"/>
    </source>
</evidence>
<dbReference type="AlphaFoldDB" id="A0AAV3KDA7"/>
<evidence type="ECO:0000313" key="7">
    <source>
        <dbReference type="Proteomes" id="UP000017142"/>
    </source>
</evidence>
<dbReference type="GO" id="GO:0016020">
    <property type="term" value="C:membrane"/>
    <property type="evidence" value="ECO:0007669"/>
    <property type="project" value="UniProtKB-SubCell"/>
</dbReference>
<evidence type="ECO:0000256" key="5">
    <source>
        <dbReference type="ARBA" id="ARBA00023136"/>
    </source>
</evidence>
<dbReference type="InterPro" id="IPR042217">
    <property type="entry name" value="T4SS_VirB10/TrbI"/>
</dbReference>
<evidence type="ECO:0000313" key="6">
    <source>
        <dbReference type="EMBL" id="ERO58480.1"/>
    </source>
</evidence>
<gene>
    <name evidence="6" type="ORF">A544_1656</name>
</gene>
<name>A0AAV3KDA7_9GAMM</name>
<accession>A0AAV3KDA7</accession>
<dbReference type="Pfam" id="PF03743">
    <property type="entry name" value="TrbI"/>
    <property type="match status" value="1"/>
</dbReference>
<dbReference type="EMBL" id="AMWE01000002">
    <property type="protein sequence ID" value="ERO58480.1"/>
    <property type="molecule type" value="Genomic_DNA"/>
</dbReference>
<evidence type="ECO:0000256" key="4">
    <source>
        <dbReference type="ARBA" id="ARBA00022989"/>
    </source>
</evidence>
<dbReference type="Proteomes" id="UP000017142">
    <property type="component" value="Unassembled WGS sequence"/>
</dbReference>
<dbReference type="InterPro" id="IPR005498">
    <property type="entry name" value="T4SS_VirB10/TraB/TrbI"/>
</dbReference>
<evidence type="ECO:0000256" key="2">
    <source>
        <dbReference type="ARBA" id="ARBA00010265"/>
    </source>
</evidence>
<protein>
    <recommendedName>
        <fullName evidence="8">Type IV secretion system protein VirB10</fullName>
    </recommendedName>
</protein>
<sequence>MGEAGISGRIDTHFWERFGNALMLSTVQDVAAAAANTAPGKDRNTDYTENTRAAASEMAKTALENSINIPPTMYLNQGEVIGIMTGTDIDFSSVYQLRLKPRWYER</sequence>
<proteinExistence type="inferred from homology"/>
<evidence type="ECO:0000256" key="3">
    <source>
        <dbReference type="ARBA" id="ARBA00022692"/>
    </source>
</evidence>
<keyword evidence="4" id="KW-1133">Transmembrane helix</keyword>
<comment type="caution">
    <text evidence="6">The sequence shown here is derived from an EMBL/GenBank/DDBJ whole genome shotgun (WGS) entry which is preliminary data.</text>
</comment>
<comment type="subcellular location">
    <subcellularLocation>
        <location evidence="1">Membrane</location>
        <topology evidence="1">Single-pass membrane protein</topology>
    </subcellularLocation>
</comment>
<evidence type="ECO:0008006" key="8">
    <source>
        <dbReference type="Google" id="ProtNLM"/>
    </source>
</evidence>
<dbReference type="CDD" id="cd16429">
    <property type="entry name" value="VirB10"/>
    <property type="match status" value="1"/>
</dbReference>
<organism evidence="6 7">
    <name type="scientific">Dickeya solani D s0432-1</name>
    <dbReference type="NCBI Taxonomy" id="1231725"/>
    <lineage>
        <taxon>Bacteria</taxon>
        <taxon>Pseudomonadati</taxon>
        <taxon>Pseudomonadota</taxon>
        <taxon>Gammaproteobacteria</taxon>
        <taxon>Enterobacterales</taxon>
        <taxon>Pectobacteriaceae</taxon>
        <taxon>Dickeya</taxon>
    </lineage>
</organism>
<keyword evidence="5" id="KW-0472">Membrane</keyword>
<dbReference type="Gene3D" id="2.40.128.260">
    <property type="entry name" value="Type IV secretion system, VirB10/TraB/TrbI"/>
    <property type="match status" value="1"/>
</dbReference>